<evidence type="ECO:0000259" key="2">
    <source>
        <dbReference type="PROSITE" id="PS50026"/>
    </source>
</evidence>
<feature type="domain" description="EGF-like" evidence="2">
    <location>
        <begin position="135"/>
        <end position="173"/>
    </location>
</feature>
<feature type="disulfide bond" evidence="1">
    <location>
        <begin position="163"/>
        <end position="172"/>
    </location>
</feature>
<dbReference type="GeneID" id="9616716"/>
<keyword evidence="4" id="KW-1185">Reference proteome</keyword>
<reference evidence="3 4" key="1">
    <citation type="journal article" date="2010" name="Science">
        <title>Genomic analysis of organismal complexity in the multicellular green alga Volvox carteri.</title>
        <authorList>
            <person name="Prochnik S.E."/>
            <person name="Umen J."/>
            <person name="Nedelcu A.M."/>
            <person name="Hallmann A."/>
            <person name="Miller S.M."/>
            <person name="Nishii I."/>
            <person name="Ferris P."/>
            <person name="Kuo A."/>
            <person name="Mitros T."/>
            <person name="Fritz-Laylin L.K."/>
            <person name="Hellsten U."/>
            <person name="Chapman J."/>
            <person name="Simakov O."/>
            <person name="Rensing S.A."/>
            <person name="Terry A."/>
            <person name="Pangilinan J."/>
            <person name="Kapitonov V."/>
            <person name="Jurka J."/>
            <person name="Salamov A."/>
            <person name="Shapiro H."/>
            <person name="Schmutz J."/>
            <person name="Grimwood J."/>
            <person name="Lindquist E."/>
            <person name="Lucas S."/>
            <person name="Grigoriev I.V."/>
            <person name="Schmitt R."/>
            <person name="Kirk D."/>
            <person name="Rokhsar D.S."/>
        </authorList>
    </citation>
    <scope>NUCLEOTIDE SEQUENCE [LARGE SCALE GENOMIC DNA]</scope>
    <source>
        <strain evidence="4">f. Nagariensis / Eve</strain>
    </source>
</reference>
<dbReference type="InterPro" id="IPR000742">
    <property type="entry name" value="EGF"/>
</dbReference>
<evidence type="ECO:0000313" key="3">
    <source>
        <dbReference type="EMBL" id="EFJ48507.1"/>
    </source>
</evidence>
<keyword evidence="1" id="KW-1015">Disulfide bond</keyword>
<proteinExistence type="predicted"/>
<dbReference type="InParanoid" id="D8TV32"/>
<accession>D8TV32</accession>
<name>D8TV32_VOLCA</name>
<dbReference type="PROSITE" id="PS50026">
    <property type="entry name" value="EGF_3"/>
    <property type="match status" value="1"/>
</dbReference>
<evidence type="ECO:0000313" key="4">
    <source>
        <dbReference type="Proteomes" id="UP000001058"/>
    </source>
</evidence>
<dbReference type="EMBL" id="GL378339">
    <property type="protein sequence ID" value="EFJ48507.1"/>
    <property type="molecule type" value="Genomic_DNA"/>
</dbReference>
<gene>
    <name evidence="3" type="ORF">VOLCADRAFT_90801</name>
</gene>
<dbReference type="OrthoDB" id="442731at2759"/>
<dbReference type="KEGG" id="vcn:VOLCADRAFT_90801"/>
<dbReference type="AlphaFoldDB" id="D8TV32"/>
<keyword evidence="1" id="KW-0245">EGF-like domain</keyword>
<dbReference type="RefSeq" id="XP_002950306.1">
    <property type="nucleotide sequence ID" value="XM_002950260.1"/>
</dbReference>
<dbReference type="PROSITE" id="PS01186">
    <property type="entry name" value="EGF_2"/>
    <property type="match status" value="1"/>
</dbReference>
<dbReference type="STRING" id="3068.D8TV32"/>
<organism evidence="4">
    <name type="scientific">Volvox carteri f. nagariensis</name>
    <dbReference type="NCBI Taxonomy" id="3068"/>
    <lineage>
        <taxon>Eukaryota</taxon>
        <taxon>Viridiplantae</taxon>
        <taxon>Chlorophyta</taxon>
        <taxon>core chlorophytes</taxon>
        <taxon>Chlorophyceae</taxon>
        <taxon>CS clade</taxon>
        <taxon>Chlamydomonadales</taxon>
        <taxon>Volvocaceae</taxon>
        <taxon>Volvox</taxon>
    </lineage>
</organism>
<comment type="caution">
    <text evidence="1">Lacks conserved residue(s) required for the propagation of feature annotation.</text>
</comment>
<dbReference type="Proteomes" id="UP000001058">
    <property type="component" value="Unassembled WGS sequence"/>
</dbReference>
<protein>
    <recommendedName>
        <fullName evidence="2">EGF-like domain-containing protein</fullName>
    </recommendedName>
</protein>
<evidence type="ECO:0000256" key="1">
    <source>
        <dbReference type="PROSITE-ProRule" id="PRU00076"/>
    </source>
</evidence>
<sequence>MAVCRQTPDDPGSCGFIMPKNCECYRECYRLYCSKYGPDTNKCTNQWWGAELFDATCWLYGSEERGPSTDRPQNSSWYPEDPERETVWFARIPEMAGQSDYSDPELRLKDEQRRFKSPWDRPWLVWHRAPNTAQPLSRCPNNCSNGRGVCIQREDATQPECMCHYGFTESDCGAPQPPSKPCWFSPNCGGRGRCQSGFCKCDDGAWGVGCHRTAAFQPATPGAVPDLRS</sequence>